<dbReference type="PANTHER" id="PTHR23077">
    <property type="entry name" value="AAA-FAMILY ATPASE"/>
    <property type="match status" value="1"/>
</dbReference>
<dbReference type="InterPro" id="IPR003593">
    <property type="entry name" value="AAA+_ATPase"/>
</dbReference>
<keyword evidence="2" id="KW-0067">ATP-binding</keyword>
<dbReference type="GO" id="GO:0005524">
    <property type="term" value="F:ATP binding"/>
    <property type="evidence" value="ECO:0007669"/>
    <property type="project" value="UniProtKB-KW"/>
</dbReference>
<dbReference type="InterPro" id="IPR003960">
    <property type="entry name" value="ATPase_AAA_CS"/>
</dbReference>
<dbReference type="Proteomes" id="UP000582016">
    <property type="component" value="Unassembled WGS sequence"/>
</dbReference>
<dbReference type="PROSITE" id="PS00674">
    <property type="entry name" value="AAA"/>
    <property type="match status" value="1"/>
</dbReference>
<dbReference type="PANTHER" id="PTHR23077:SF27">
    <property type="entry name" value="ATPASE FAMILY GENE 2 PROTEIN HOMOLOG A"/>
    <property type="match status" value="1"/>
</dbReference>
<dbReference type="Gene3D" id="1.10.8.60">
    <property type="match status" value="2"/>
</dbReference>
<reference evidence="5 6" key="1">
    <citation type="submission" date="2020-05" db="EMBL/GenBank/DDBJ databases">
        <title>Identification and distribution of gene clusters putatively required for synthesis of sphingolipid metabolism inhibitors in phylogenetically diverse species of the filamentous fungus Fusarium.</title>
        <authorList>
            <person name="Kim H.-S."/>
            <person name="Busman M."/>
            <person name="Brown D.W."/>
            <person name="Divon H."/>
            <person name="Uhlig S."/>
            <person name="Proctor R.H."/>
        </authorList>
    </citation>
    <scope>NUCLEOTIDE SEQUENCE [LARGE SCALE GENOMIC DNA]</scope>
    <source>
        <strain evidence="5 6">NRRL 13617</strain>
    </source>
</reference>
<organism evidence="5 6">
    <name type="scientific">Fusarium phyllophilum</name>
    <dbReference type="NCBI Taxonomy" id="47803"/>
    <lineage>
        <taxon>Eukaryota</taxon>
        <taxon>Fungi</taxon>
        <taxon>Dikarya</taxon>
        <taxon>Ascomycota</taxon>
        <taxon>Pezizomycotina</taxon>
        <taxon>Sordariomycetes</taxon>
        <taxon>Hypocreomycetidae</taxon>
        <taxon>Hypocreales</taxon>
        <taxon>Nectriaceae</taxon>
        <taxon>Fusarium</taxon>
        <taxon>Fusarium fujikuroi species complex</taxon>
    </lineage>
</organism>
<dbReference type="InterPro" id="IPR050168">
    <property type="entry name" value="AAA_ATPase_domain"/>
</dbReference>
<accession>A0A8H5NLV6</accession>
<dbReference type="Pfam" id="PF17862">
    <property type="entry name" value="AAA_lid_3"/>
    <property type="match status" value="1"/>
</dbReference>
<feature type="domain" description="AAA+ ATPase" evidence="4">
    <location>
        <begin position="251"/>
        <end position="394"/>
    </location>
</feature>
<proteinExistence type="predicted"/>
<dbReference type="Pfam" id="PF00004">
    <property type="entry name" value="AAA"/>
    <property type="match status" value="2"/>
</dbReference>
<feature type="domain" description="AAA+ ATPase" evidence="4">
    <location>
        <begin position="508"/>
        <end position="648"/>
    </location>
</feature>
<dbReference type="AlphaFoldDB" id="A0A8H5NLV6"/>
<keyword evidence="1" id="KW-0547">Nucleotide-binding</keyword>
<evidence type="ECO:0000259" key="4">
    <source>
        <dbReference type="SMART" id="SM00382"/>
    </source>
</evidence>
<dbReference type="CDD" id="cd00009">
    <property type="entry name" value="AAA"/>
    <property type="match status" value="1"/>
</dbReference>
<evidence type="ECO:0000256" key="1">
    <source>
        <dbReference type="ARBA" id="ARBA00022741"/>
    </source>
</evidence>
<evidence type="ECO:0000256" key="2">
    <source>
        <dbReference type="ARBA" id="ARBA00022840"/>
    </source>
</evidence>
<name>A0A8H5NLV6_9HYPO</name>
<dbReference type="Gene3D" id="3.40.50.300">
    <property type="entry name" value="P-loop containing nucleotide triphosphate hydrolases"/>
    <property type="match status" value="2"/>
</dbReference>
<dbReference type="InterPro" id="IPR027417">
    <property type="entry name" value="P-loop_NTPase"/>
</dbReference>
<dbReference type="SMART" id="SM00382">
    <property type="entry name" value="AAA"/>
    <property type="match status" value="2"/>
</dbReference>
<dbReference type="FunFam" id="3.40.50.300:FF:001025">
    <property type="entry name" value="ATPase family, AAA domain-containing 2B"/>
    <property type="match status" value="1"/>
</dbReference>
<dbReference type="OrthoDB" id="27435at2759"/>
<dbReference type="GO" id="GO:0016887">
    <property type="term" value="F:ATP hydrolysis activity"/>
    <property type="evidence" value="ECO:0007669"/>
    <property type="project" value="InterPro"/>
</dbReference>
<dbReference type="EMBL" id="JAAOAQ010000042">
    <property type="protein sequence ID" value="KAF5570354.1"/>
    <property type="molecule type" value="Genomic_DNA"/>
</dbReference>
<dbReference type="SUPFAM" id="SSF52540">
    <property type="entry name" value="P-loop containing nucleoside triphosphate hydrolases"/>
    <property type="match status" value="2"/>
</dbReference>
<evidence type="ECO:0000313" key="5">
    <source>
        <dbReference type="EMBL" id="KAF5570354.1"/>
    </source>
</evidence>
<protein>
    <submittedName>
        <fullName evidence="5">AAA family ATPase</fullName>
    </submittedName>
</protein>
<keyword evidence="6" id="KW-1185">Reference proteome</keyword>
<comment type="caution">
    <text evidence="5">The sequence shown here is derived from an EMBL/GenBank/DDBJ whole genome shotgun (WGS) entry which is preliminary data.</text>
</comment>
<gene>
    <name evidence="5" type="ORF">FPHYL_1303</name>
</gene>
<dbReference type="GO" id="GO:0005737">
    <property type="term" value="C:cytoplasm"/>
    <property type="evidence" value="ECO:0007669"/>
    <property type="project" value="TreeGrafter"/>
</dbReference>
<evidence type="ECO:0000256" key="3">
    <source>
        <dbReference type="ARBA" id="ARBA00023054"/>
    </source>
</evidence>
<dbReference type="InterPro" id="IPR003959">
    <property type="entry name" value="ATPase_AAA_core"/>
</dbReference>
<sequence length="745" mass="83564">MRAQSVEAKVRPLSNVSLERSSLIGASRIYVSRDTLLSLTGNLESGKLCVVTPLESPTQNEHVESQEQHREASLYILPEKNLDRNVVIMTKAFREATGFKLGDRVRIELAGTMPKAEAIEVLDVSKRTEENAEEFDRMEMQDLDGKYPMSWPSSIGYTLERVELVFPGMVVEAIHPSKARRHFKVLSVNSQTNNLAKYSLQHTNIHVHWTHPRERGKLVVTDVPGMSKAVKSLNQFLDKFTHPIKFEGYKRSSGFVIHGGRGTGKTFILNRIADTKWGKVHRIKTSDKLMSIKLTFRHAQRRQPSIILIDDLHTLISKDNSNRLAIIETIAEELDALSEISQSGEDHVQVVVVATCSDFYMDVPEELRDPTRFFLEAALPIPRVDDRLEILKFLNMPMSSDKQALLRQLADETHAFSPRDLCKLAEKALYHLETRLHGTGTGSQEERFLKRSDLERARSETQPSAMHDINLNPPTIHWQDVGGQEELKKALHRMIKYTKKPEHFLRAPPMNLLMYGPPGCSKTLSAQALATESGFNFFAVKGAELLNMYVGESERAVRALFERAHRAQPSIIFFDEIDSIGGQRSGSGSTTRSTGSLNMLTTLLTEMDGFEALSGVIVVAATNRPQAMDSALLRPGRFDQVLYVGPPDGTAREAIFNVHLRGLPLASDVDIADLSRLAEGYSGAEIKSICDRAAMLAQERYDDDGTANKLEIDMADLKAVLEKTPRGITKQQIEGFEKWAEQFKY</sequence>
<dbReference type="InterPro" id="IPR041569">
    <property type="entry name" value="AAA_lid_3"/>
</dbReference>
<keyword evidence="3" id="KW-0175">Coiled coil</keyword>
<evidence type="ECO:0000313" key="6">
    <source>
        <dbReference type="Proteomes" id="UP000582016"/>
    </source>
</evidence>